<dbReference type="Gene3D" id="1.10.510.10">
    <property type="entry name" value="Transferase(Phosphotransferase) domain 1"/>
    <property type="match status" value="1"/>
</dbReference>
<comment type="catalytic activity">
    <reaction evidence="3">
        <text>L-seryl-[protein] + ATP = O-phospho-L-seryl-[protein] + ADP + H(+)</text>
        <dbReference type="Rhea" id="RHEA:17989"/>
        <dbReference type="Rhea" id="RHEA-COMP:9863"/>
        <dbReference type="Rhea" id="RHEA-COMP:11604"/>
        <dbReference type="ChEBI" id="CHEBI:15378"/>
        <dbReference type="ChEBI" id="CHEBI:29999"/>
        <dbReference type="ChEBI" id="CHEBI:30616"/>
        <dbReference type="ChEBI" id="CHEBI:83421"/>
        <dbReference type="ChEBI" id="CHEBI:456216"/>
        <dbReference type="EC" id="2.7.11.1"/>
    </reaction>
</comment>
<reference evidence="5 6" key="1">
    <citation type="journal article" date="2013" name="PLoS Genet.">
        <title>Plant-symbiotic fungi as chemical engineers: Multi-genome analysis of the Clavicipitaceae reveals dynamics of alkaloid loci.</title>
        <authorList>
            <person name="Schardl C.L."/>
            <person name="Young C.A."/>
            <person name="Hesse U."/>
            <person name="Amyotte S.G."/>
            <person name="Andreeva K."/>
            <person name="Calie P.J."/>
            <person name="Fleetwood D.J."/>
            <person name="Haws D.C."/>
            <person name="Moore N."/>
            <person name="Oeser B."/>
            <person name="Panaccione D.G."/>
            <person name="Schweri K.K."/>
            <person name="Voisey C.R."/>
            <person name="Farman M.L."/>
            <person name="Jaromczyk J.W."/>
            <person name="Roe B.A."/>
            <person name="O'Sullivan D.M."/>
            <person name="Scott B."/>
            <person name="Tudzynski P."/>
            <person name="An Z."/>
            <person name="Arnaoudova E.G."/>
            <person name="Bullock C.T."/>
            <person name="Charlton N.D."/>
            <person name="Chen L."/>
            <person name="Cox M."/>
            <person name="Dinkins R.D."/>
            <person name="Florea S."/>
            <person name="Glenn A.E."/>
            <person name="Gordon A."/>
            <person name="Gueldener U."/>
            <person name="Harris D.R."/>
            <person name="Hollin W."/>
            <person name="Jaromczyk J."/>
            <person name="Johnson R.D."/>
            <person name="Khan A.K."/>
            <person name="Leistner E."/>
            <person name="Leuchtmann A."/>
            <person name="Li C."/>
            <person name="Liu J."/>
            <person name="Liu J."/>
            <person name="Liu M."/>
            <person name="Mace W."/>
            <person name="Machado C."/>
            <person name="Nagabhyru P."/>
            <person name="Pan J."/>
            <person name="Schmid J."/>
            <person name="Sugawara K."/>
            <person name="Steiner U."/>
            <person name="Takach J.E."/>
            <person name="Tanaka E."/>
            <person name="Webb J.S."/>
            <person name="Wilson E.V."/>
            <person name="Wiseman J.L."/>
            <person name="Yoshida R."/>
            <person name="Zeng Z."/>
        </authorList>
    </citation>
    <scope>NUCLEOTIDE SEQUENCE [LARGE SCALE GENOMIC DNA]</scope>
    <source>
        <strain evidence="5 6">20.1</strain>
    </source>
</reference>
<comment type="catalytic activity">
    <reaction evidence="2">
        <text>L-threonyl-[protein] + ATP = O-phospho-L-threonyl-[protein] + ADP + H(+)</text>
        <dbReference type="Rhea" id="RHEA:46608"/>
        <dbReference type="Rhea" id="RHEA-COMP:11060"/>
        <dbReference type="Rhea" id="RHEA-COMP:11605"/>
        <dbReference type="ChEBI" id="CHEBI:15378"/>
        <dbReference type="ChEBI" id="CHEBI:30013"/>
        <dbReference type="ChEBI" id="CHEBI:30616"/>
        <dbReference type="ChEBI" id="CHEBI:61977"/>
        <dbReference type="ChEBI" id="CHEBI:456216"/>
        <dbReference type="EC" id="2.7.11.1"/>
    </reaction>
</comment>
<proteinExistence type="predicted"/>
<evidence type="ECO:0000256" key="2">
    <source>
        <dbReference type="ARBA" id="ARBA00047899"/>
    </source>
</evidence>
<dbReference type="OrthoDB" id="411394at2759"/>
<dbReference type="PhylomeDB" id="M1VX30"/>
<keyword evidence="6" id="KW-1185">Reference proteome</keyword>
<dbReference type="VEuPathDB" id="FungiDB:CPUR_06167"/>
<dbReference type="HOGENOM" id="CLU_010672_2_0_1"/>
<dbReference type="InterPro" id="IPR008266">
    <property type="entry name" value="Tyr_kinase_AS"/>
</dbReference>
<dbReference type="EC" id="2.7.11.1" evidence="1"/>
<sequence length="606" mass="69171">MWNDFLIQQRVIFDEIYNAFPPEHEAFTNQSLVGIGLREPREDHERFITEMIEKPVVSILENLVSVEESRGDCRDNGRIIFLTPHYDPAKPTCARDLEAEGSETEESENEESVLIRRPHRFCTRVEPSKSLDTRTILYVCEIVKPCGPTKHLREAIRPTTRFREASQAATAEAWVYHAIIYFYNHLLESGSEFGILITGQAMVFLQVKLDDPGTLYYHISEPCHDIAEACEEDAAFLSVVGQCVAFTMVALQTRKLKSRQPLQEIRLQMHKTLPKWGQPSGSPLEEGAPPGLLPPEDAINASARSSSSTEEMNTERQSDQTEPGTRPNELSGLNRGTEYRAQDWPYCTQRCLLGLVRGELLDSKCPNVMLHCQGEADSHSRHPISHSDCLSLLRDQFKHSLDEGITYDGIFGSFSMLFKVTLLAYGYTFVSKGTISTLVERLKNEAKMYKQLEPIQGTHVPVFLGTIDLRTMDKSYSVYWGVDVVHMIFLSWGGRHIDPREMARLEIPMSRLVEQAEQTMDTVHGKGVLHSDVRWRNILFNSETNRIMMINFERAHWIGKLRTSARNKVKKDKVLKFIKAVEKQRIIERKRIALVVHNQLGDERIG</sequence>
<dbReference type="AlphaFoldDB" id="M1VX30"/>
<dbReference type="SUPFAM" id="SSF56112">
    <property type="entry name" value="Protein kinase-like (PK-like)"/>
    <property type="match status" value="1"/>
</dbReference>
<evidence type="ECO:0000313" key="6">
    <source>
        <dbReference type="Proteomes" id="UP000016801"/>
    </source>
</evidence>
<dbReference type="Proteomes" id="UP000016801">
    <property type="component" value="Unassembled WGS sequence"/>
</dbReference>
<evidence type="ECO:0000256" key="4">
    <source>
        <dbReference type="SAM" id="MobiDB-lite"/>
    </source>
</evidence>
<protein>
    <recommendedName>
        <fullName evidence="1">non-specific serine/threonine protein kinase</fullName>
        <ecNumber evidence="1">2.7.11.1</ecNumber>
    </recommendedName>
</protein>
<comment type="caution">
    <text evidence="5">The sequence shown here is derived from an EMBL/GenBank/DDBJ whole genome shotgun (WGS) entry which is preliminary data.</text>
</comment>
<evidence type="ECO:0000313" key="5">
    <source>
        <dbReference type="EMBL" id="CCE32307.1"/>
    </source>
</evidence>
<dbReference type="PROSITE" id="PS00109">
    <property type="entry name" value="PROTEIN_KINASE_TYR"/>
    <property type="match status" value="1"/>
</dbReference>
<feature type="compositionally biased region" description="Low complexity" evidence="4">
    <location>
        <begin position="279"/>
        <end position="296"/>
    </location>
</feature>
<gene>
    <name evidence="5" type="ORF">CPUR_06167</name>
</gene>
<organism evidence="5 6">
    <name type="scientific">Claviceps purpurea (strain 20.1)</name>
    <name type="common">Ergot fungus</name>
    <name type="synonym">Sphacelia segetum</name>
    <dbReference type="NCBI Taxonomy" id="1111077"/>
    <lineage>
        <taxon>Eukaryota</taxon>
        <taxon>Fungi</taxon>
        <taxon>Dikarya</taxon>
        <taxon>Ascomycota</taxon>
        <taxon>Pezizomycotina</taxon>
        <taxon>Sordariomycetes</taxon>
        <taxon>Hypocreomycetidae</taxon>
        <taxon>Hypocreales</taxon>
        <taxon>Clavicipitaceae</taxon>
        <taxon>Claviceps</taxon>
    </lineage>
</organism>
<dbReference type="InterPro" id="IPR011009">
    <property type="entry name" value="Kinase-like_dom_sf"/>
</dbReference>
<evidence type="ECO:0000256" key="1">
    <source>
        <dbReference type="ARBA" id="ARBA00012513"/>
    </source>
</evidence>
<dbReference type="eggNOG" id="ENOG502SJ0M">
    <property type="taxonomic scope" value="Eukaryota"/>
</dbReference>
<evidence type="ECO:0000256" key="3">
    <source>
        <dbReference type="ARBA" id="ARBA00048679"/>
    </source>
</evidence>
<dbReference type="GO" id="GO:0004674">
    <property type="term" value="F:protein serine/threonine kinase activity"/>
    <property type="evidence" value="ECO:0007669"/>
    <property type="project" value="UniProtKB-EC"/>
</dbReference>
<dbReference type="STRING" id="1111077.M1VX30"/>
<accession>M1VX30</accession>
<feature type="region of interest" description="Disordered" evidence="4">
    <location>
        <begin position="273"/>
        <end position="335"/>
    </location>
</feature>
<dbReference type="EMBL" id="CAGA01000040">
    <property type="protein sequence ID" value="CCE32307.1"/>
    <property type="molecule type" value="Genomic_DNA"/>
</dbReference>
<name>M1VX30_CLAP2</name>
<feature type="compositionally biased region" description="Polar residues" evidence="4">
    <location>
        <begin position="302"/>
        <end position="311"/>
    </location>
</feature>